<gene>
    <name evidence="8" type="ordered locus">PAS_FragD_0015</name>
</gene>
<dbReference type="OMA" id="WDYVTKH"/>
<evidence type="ECO:0000256" key="7">
    <source>
        <dbReference type="RuleBase" id="RU362106"/>
    </source>
</evidence>
<accession>C4R9B8</accession>
<keyword evidence="5" id="KW-0694">RNA-binding</keyword>
<keyword evidence="3 7" id="KW-0808">Transferase</keyword>
<dbReference type="STRING" id="644223.C4R9B8"/>
<organism evidence="8 9">
    <name type="scientific">Komagataella phaffii (strain GS115 / ATCC 20864)</name>
    <name type="common">Yeast</name>
    <name type="synonym">Pichia pastoris</name>
    <dbReference type="NCBI Taxonomy" id="644223"/>
    <lineage>
        <taxon>Eukaryota</taxon>
        <taxon>Fungi</taxon>
        <taxon>Dikarya</taxon>
        <taxon>Ascomycota</taxon>
        <taxon>Saccharomycotina</taxon>
        <taxon>Pichiomycetes</taxon>
        <taxon>Pichiales</taxon>
        <taxon>Pichiaceae</taxon>
        <taxon>Komagataella</taxon>
    </lineage>
</organism>
<proteinExistence type="inferred from homology"/>
<dbReference type="GO" id="GO:0006391">
    <property type="term" value="P:transcription initiation at mitochondrial promoter"/>
    <property type="evidence" value="ECO:0007669"/>
    <property type="project" value="TreeGrafter"/>
</dbReference>
<dbReference type="GeneID" id="8200517"/>
<dbReference type="InParanoid" id="C4R9B8"/>
<dbReference type="Proteomes" id="UP000000314">
    <property type="component" value="Chromosome 4"/>
</dbReference>
<comment type="function">
    <text evidence="6">Mitochondrial transcription factor that confers selective promoter recognition on the core subunit of the yeast mitochondrial RNA polymerase. Interacts with DNA in a non-specific manner.</text>
</comment>
<keyword evidence="4 7" id="KW-0949">S-adenosyl-L-methionine</keyword>
<dbReference type="InterPro" id="IPR023165">
    <property type="entry name" value="rRNA_Ade_diMease-like_C"/>
</dbReference>
<dbReference type="GO" id="GO:0034246">
    <property type="term" value="F:mitochondrial transcription factor activity"/>
    <property type="evidence" value="ECO:0007669"/>
    <property type="project" value="TreeGrafter"/>
</dbReference>
<dbReference type="GO" id="GO:0034245">
    <property type="term" value="C:mitochondrial DNA-directed RNA polymerase complex"/>
    <property type="evidence" value="ECO:0007669"/>
    <property type="project" value="TreeGrafter"/>
</dbReference>
<keyword evidence="9" id="KW-1185">Reference proteome</keyword>
<dbReference type="SMR" id="C4R9B8"/>
<dbReference type="RefSeq" id="XP_002494372.1">
    <property type="nucleotide sequence ID" value="XM_002494327.1"/>
</dbReference>
<dbReference type="GO" id="GO:0032259">
    <property type="term" value="P:methylation"/>
    <property type="evidence" value="ECO:0007669"/>
    <property type="project" value="UniProtKB-KW"/>
</dbReference>
<dbReference type="GO" id="GO:0008168">
    <property type="term" value="F:methyltransferase activity"/>
    <property type="evidence" value="ECO:0007669"/>
    <property type="project" value="UniProtKB-KW"/>
</dbReference>
<dbReference type="OrthoDB" id="16079at2759"/>
<evidence type="ECO:0000256" key="4">
    <source>
        <dbReference type="ARBA" id="ARBA00022691"/>
    </source>
</evidence>
<name>C4R9B8_KOMPG</name>
<dbReference type="HOGENOM" id="CLU_034228_0_0_1"/>
<evidence type="ECO:0000313" key="8">
    <source>
        <dbReference type="EMBL" id="CAY72193.1"/>
    </source>
</evidence>
<evidence type="ECO:0000256" key="6">
    <source>
        <dbReference type="ARBA" id="ARBA00024915"/>
    </source>
</evidence>
<dbReference type="AlphaFoldDB" id="C4R9B8"/>
<dbReference type="GO" id="GO:0005759">
    <property type="term" value="C:mitochondrial matrix"/>
    <property type="evidence" value="ECO:0007669"/>
    <property type="project" value="TreeGrafter"/>
</dbReference>
<dbReference type="KEGG" id="ppa:PAS_FragD_0015"/>
<dbReference type="SUPFAM" id="SSF53335">
    <property type="entry name" value="S-adenosyl-L-methionine-dependent methyltransferases"/>
    <property type="match status" value="1"/>
</dbReference>
<dbReference type="EC" id="2.1.1.-" evidence="7"/>
<evidence type="ECO:0000256" key="1">
    <source>
        <dbReference type="ARBA" id="ARBA00004173"/>
    </source>
</evidence>
<evidence type="ECO:0000313" key="9">
    <source>
        <dbReference type="Proteomes" id="UP000000314"/>
    </source>
</evidence>
<protein>
    <recommendedName>
        <fullName evidence="7">rRNA adenine N(6)-methyltransferase</fullName>
        <ecNumber evidence="7">2.1.1.-</ecNumber>
    </recommendedName>
</protein>
<dbReference type="GO" id="GO:0006364">
    <property type="term" value="P:rRNA processing"/>
    <property type="evidence" value="ECO:0007669"/>
    <property type="project" value="UniProtKB-KW"/>
</dbReference>
<keyword evidence="2 7" id="KW-0489">Methyltransferase</keyword>
<dbReference type="Gene3D" id="1.10.8.100">
    <property type="entry name" value="Ribosomal RNA adenine dimethylase-like, domain 2"/>
    <property type="match status" value="1"/>
</dbReference>
<comment type="similarity">
    <text evidence="7">Belongs to the class I-like SAM-binding methyltransferase superfamily. rRNA adenine N(6)-methyltransferase family.</text>
</comment>
<evidence type="ECO:0000256" key="5">
    <source>
        <dbReference type="ARBA" id="ARBA00022884"/>
    </source>
</evidence>
<dbReference type="PANTHER" id="PTHR11727:SF17">
    <property type="entry name" value="DIMETHYLADENOSINE TRANSFERASE 1, MITOCHONDRIAL"/>
    <property type="match status" value="1"/>
</dbReference>
<keyword evidence="7" id="KW-0698">rRNA processing</keyword>
<dbReference type="InterPro" id="IPR001737">
    <property type="entry name" value="KsgA/Erm"/>
</dbReference>
<evidence type="ECO:0000256" key="3">
    <source>
        <dbReference type="ARBA" id="ARBA00022679"/>
    </source>
</evidence>
<dbReference type="eggNOG" id="ENOG502QY7G">
    <property type="taxonomic scope" value="Eukaryota"/>
</dbReference>
<dbReference type="GO" id="GO:0003723">
    <property type="term" value="F:RNA binding"/>
    <property type="evidence" value="ECO:0007669"/>
    <property type="project" value="UniProtKB-KW"/>
</dbReference>
<dbReference type="Pfam" id="PF00398">
    <property type="entry name" value="RrnaAD"/>
    <property type="match status" value="1"/>
</dbReference>
<evidence type="ECO:0000256" key="2">
    <source>
        <dbReference type="ARBA" id="ARBA00022603"/>
    </source>
</evidence>
<comment type="subcellular location">
    <subcellularLocation>
        <location evidence="1">Mitochondrion</location>
    </subcellularLocation>
</comment>
<dbReference type="FunCoup" id="C4R9B8">
    <property type="interactions" value="19"/>
</dbReference>
<reference evidence="8 9" key="1">
    <citation type="journal article" date="2009" name="Nat. Biotechnol.">
        <title>Genome sequence of the recombinant protein production host Pichia pastoris.</title>
        <authorList>
            <person name="De Schutter K."/>
            <person name="Lin Y.C."/>
            <person name="Tiels P."/>
            <person name="Van Hecke A."/>
            <person name="Glinka S."/>
            <person name="Weber-Lehmann J."/>
            <person name="Rouze P."/>
            <person name="Van de Peer Y."/>
            <person name="Callewaert N."/>
        </authorList>
    </citation>
    <scope>NUCLEOTIDE SEQUENCE [LARGE SCALE GENOMIC DNA]</scope>
    <source>
        <strain evidence="9">GS115 / ATCC 20864</strain>
    </source>
</reference>
<dbReference type="PANTHER" id="PTHR11727">
    <property type="entry name" value="DIMETHYLADENOSINE TRANSFERASE"/>
    <property type="match status" value="1"/>
</dbReference>
<dbReference type="Gene3D" id="3.40.50.150">
    <property type="entry name" value="Vaccinia Virus protein VP39"/>
    <property type="match status" value="1"/>
</dbReference>
<dbReference type="EMBL" id="FN392322">
    <property type="protein sequence ID" value="CAY72193.1"/>
    <property type="molecule type" value="Genomic_DNA"/>
</dbReference>
<sequence>MSKWTKFFKDQTLNYYYGFKYLAYSESLNSKIIKKLRLNETYDPNRFYLLDLYPTRGTMSLSLNQMLLPIRHVLMDNHNKYQDLLQSLKEAYCRGDSMVVSRKDPFSWESYLELIDDEQVISPRIEKESKSVNKSLLVHANLSNDAGYGLLVQWLGCCARRNWLQKYGNVRMLIWVTASTASHLLTEIGSSKRRRNALNMEAFTNSTLVAISESSRKVIGEDIFSKYAPLVFDDKLVCHSVSHDSDLALIDIQPSNNIVTAEQTAAQIVDLDVWEYVVKQLFIQPRLTMEYNIPMLAAGAGDFILPRLSARTRNKSTVDLTPNDMLEIVKLFSLWPFKPDIKLEFVEEEF</sequence>
<dbReference type="InterPro" id="IPR029063">
    <property type="entry name" value="SAM-dependent_MTases_sf"/>
</dbReference>